<dbReference type="EMBL" id="CP144530">
    <property type="protein sequence ID" value="WWC58549.1"/>
    <property type="molecule type" value="Genomic_DNA"/>
</dbReference>
<reference evidence="7" key="2">
    <citation type="submission" date="2024-02" db="EMBL/GenBank/DDBJ databases">
        <title>Comparative genomics of Cryptococcus and Kwoniella reveals pathogenesis evolution and contrasting modes of karyotype evolution via chromosome fusion or intercentromeric recombination.</title>
        <authorList>
            <person name="Coelho M.A."/>
            <person name="David-Palma M."/>
            <person name="Shea T."/>
            <person name="Bowers K."/>
            <person name="McGinley-Smith S."/>
            <person name="Mohammad A.W."/>
            <person name="Gnirke A."/>
            <person name="Yurkov A.M."/>
            <person name="Nowrousian M."/>
            <person name="Sun S."/>
            <person name="Cuomo C.A."/>
            <person name="Heitman J."/>
        </authorList>
    </citation>
    <scope>NUCLEOTIDE SEQUENCE</scope>
    <source>
        <strain evidence="7">CBS 10117</strain>
    </source>
</reference>
<dbReference type="GO" id="GO:0005811">
    <property type="term" value="C:lipid droplet"/>
    <property type="evidence" value="ECO:0007669"/>
    <property type="project" value="TreeGrafter"/>
</dbReference>
<accession>A0AAJ8ME93</accession>
<keyword evidence="3" id="KW-0547">Nucleotide-binding</keyword>
<sequence>MFRKAKSASVTLPSDPSIRRSYLSPDVLVTRPAGDEVTVVGDFFSYCARKYGDQIACYYRDVVDIVEEIKMVGTSDGTGQEKKVWKYFTLSKPISVTYNELDASVTALTAGLINIGFTNPSTPISARPRVSIYADTSLNWQLMSQTFARLGHVLTTAYTTLGEEGLLTSLNEPEVELCFCGEGQLELLAKVVEKAEKLRYVVYDGNAKRINQETIKKTVKVLERRGGRVLPLQEVKQSGLDSPVTDLGLKPTENDLFCIMYTSGSTGTPKGVLLTHKNIVSSIAGATLLWGKNFNRSDLLLAYLPLTHILEQFLEFEFYFIGVPIAYGTVKTLLNDNVRNCDGDFVAYKPTLLPGVPAIYEMIRKGMVKKVHDAGSLVGTIFNLAVSGKESLPWPFTSAIDKILFAKVKAATGGRLRLAISGGGPLSADTQKFLSTVLVELIQGYGLTETCGMATICGPGFSPIGSVGVIGPSCEVKLQDYPDAGYLSTNKPPQGQILLRGPNVFQGYFKQEELTTESFTADGWYKTGDIGQWNVDGTLSLVDRVKNLVKLQNGEYLALEKVESVYKHCNSVMMLCVVAPPNAERPIALVYPHEGNLRNRLKANGIESDGGPKEWASNMTIVSYLIGELREEAKRGGLKGAELIGDVILTEEEWSPENGMLTPAMKLARNNIARKYQSQIEHTVGNRS</sequence>
<dbReference type="InterPro" id="IPR000873">
    <property type="entry name" value="AMP-dep_synth/lig_dom"/>
</dbReference>
<keyword evidence="4" id="KW-0067">ATP-binding</keyword>
<organism evidence="7 8">
    <name type="scientific">Kwoniella dejecticola CBS 10117</name>
    <dbReference type="NCBI Taxonomy" id="1296121"/>
    <lineage>
        <taxon>Eukaryota</taxon>
        <taxon>Fungi</taxon>
        <taxon>Dikarya</taxon>
        <taxon>Basidiomycota</taxon>
        <taxon>Agaricomycotina</taxon>
        <taxon>Tremellomycetes</taxon>
        <taxon>Tremellales</taxon>
        <taxon>Cryptococcaceae</taxon>
        <taxon>Kwoniella</taxon>
    </lineage>
</organism>
<keyword evidence="8" id="KW-1185">Reference proteome</keyword>
<evidence type="ECO:0000313" key="7">
    <source>
        <dbReference type="EMBL" id="WWC58549.1"/>
    </source>
</evidence>
<comment type="catalytic activity">
    <reaction evidence="5">
        <text>a long-chain fatty acid + ATP + CoA = a long-chain fatty acyl-CoA + AMP + diphosphate</text>
        <dbReference type="Rhea" id="RHEA:15421"/>
        <dbReference type="ChEBI" id="CHEBI:30616"/>
        <dbReference type="ChEBI" id="CHEBI:33019"/>
        <dbReference type="ChEBI" id="CHEBI:57287"/>
        <dbReference type="ChEBI" id="CHEBI:57560"/>
        <dbReference type="ChEBI" id="CHEBI:83139"/>
        <dbReference type="ChEBI" id="CHEBI:456215"/>
        <dbReference type="EC" id="6.2.1.3"/>
    </reaction>
</comment>
<dbReference type="GO" id="GO:0004467">
    <property type="term" value="F:long-chain fatty acid-CoA ligase activity"/>
    <property type="evidence" value="ECO:0007669"/>
    <property type="project" value="UniProtKB-EC"/>
</dbReference>
<dbReference type="PANTHER" id="PTHR43272:SF83">
    <property type="entry name" value="ACYL-COA SYNTHETASE LONG-CHAIN, ISOFORM J"/>
    <property type="match status" value="1"/>
</dbReference>
<dbReference type="Pfam" id="PF00501">
    <property type="entry name" value="AMP-binding"/>
    <property type="match status" value="1"/>
</dbReference>
<dbReference type="GeneID" id="28964795"/>
<dbReference type="InterPro" id="IPR042099">
    <property type="entry name" value="ANL_N_sf"/>
</dbReference>
<evidence type="ECO:0000313" key="8">
    <source>
        <dbReference type="Proteomes" id="UP000078595"/>
    </source>
</evidence>
<dbReference type="RefSeq" id="XP_065824342.1">
    <property type="nucleotide sequence ID" value="XM_065968270.1"/>
</dbReference>
<dbReference type="GO" id="GO:0005524">
    <property type="term" value="F:ATP binding"/>
    <property type="evidence" value="ECO:0007669"/>
    <property type="project" value="UniProtKB-KW"/>
</dbReference>
<dbReference type="Proteomes" id="UP000078595">
    <property type="component" value="Chromosome 1"/>
</dbReference>
<dbReference type="KEGG" id="kdj:28964795"/>
<dbReference type="Gene3D" id="3.40.50.12780">
    <property type="entry name" value="N-terminal domain of ligase-like"/>
    <property type="match status" value="1"/>
</dbReference>
<evidence type="ECO:0000259" key="6">
    <source>
        <dbReference type="Pfam" id="PF00501"/>
    </source>
</evidence>
<comment type="similarity">
    <text evidence="1">Belongs to the ATP-dependent AMP-binding enzyme family.</text>
</comment>
<dbReference type="GO" id="GO:0005886">
    <property type="term" value="C:plasma membrane"/>
    <property type="evidence" value="ECO:0007669"/>
    <property type="project" value="TreeGrafter"/>
</dbReference>
<dbReference type="AlphaFoldDB" id="A0AAJ8ME93"/>
<gene>
    <name evidence="7" type="ORF">I303_101092</name>
</gene>
<evidence type="ECO:0000256" key="4">
    <source>
        <dbReference type="ARBA" id="ARBA00022840"/>
    </source>
</evidence>
<evidence type="ECO:0000256" key="3">
    <source>
        <dbReference type="ARBA" id="ARBA00022741"/>
    </source>
</evidence>
<dbReference type="PROSITE" id="PS00455">
    <property type="entry name" value="AMP_BINDING"/>
    <property type="match status" value="1"/>
</dbReference>
<dbReference type="GO" id="GO:0035336">
    <property type="term" value="P:long-chain fatty-acyl-CoA metabolic process"/>
    <property type="evidence" value="ECO:0007669"/>
    <property type="project" value="TreeGrafter"/>
</dbReference>
<reference evidence="7" key="1">
    <citation type="submission" date="2013-07" db="EMBL/GenBank/DDBJ databases">
        <authorList>
            <consortium name="The Broad Institute Genome Sequencing Platform"/>
            <person name="Cuomo C."/>
            <person name="Litvintseva A."/>
            <person name="Chen Y."/>
            <person name="Heitman J."/>
            <person name="Sun S."/>
            <person name="Springer D."/>
            <person name="Dromer F."/>
            <person name="Young S.K."/>
            <person name="Zeng Q."/>
            <person name="Gargeya S."/>
            <person name="Fitzgerald M."/>
            <person name="Abouelleil A."/>
            <person name="Alvarado L."/>
            <person name="Berlin A.M."/>
            <person name="Chapman S.B."/>
            <person name="Dewar J."/>
            <person name="Goldberg J."/>
            <person name="Griggs A."/>
            <person name="Gujja S."/>
            <person name="Hansen M."/>
            <person name="Howarth C."/>
            <person name="Imamovic A."/>
            <person name="Larimer J."/>
            <person name="McCowan C."/>
            <person name="Murphy C."/>
            <person name="Pearson M."/>
            <person name="Priest M."/>
            <person name="Roberts A."/>
            <person name="Saif S."/>
            <person name="Shea T."/>
            <person name="Sykes S."/>
            <person name="Wortman J."/>
            <person name="Nusbaum C."/>
            <person name="Birren B."/>
        </authorList>
    </citation>
    <scope>NUCLEOTIDE SEQUENCE</scope>
    <source>
        <strain evidence="7">CBS 10117</strain>
    </source>
</reference>
<evidence type="ECO:0000256" key="1">
    <source>
        <dbReference type="ARBA" id="ARBA00006432"/>
    </source>
</evidence>
<feature type="domain" description="AMP-dependent synthetase/ligase" evidence="6">
    <location>
        <begin position="92"/>
        <end position="509"/>
    </location>
</feature>
<dbReference type="InterPro" id="IPR020845">
    <property type="entry name" value="AMP-binding_CS"/>
</dbReference>
<name>A0AAJ8ME93_9TREE</name>
<dbReference type="PANTHER" id="PTHR43272">
    <property type="entry name" value="LONG-CHAIN-FATTY-ACID--COA LIGASE"/>
    <property type="match status" value="1"/>
</dbReference>
<dbReference type="GO" id="GO:0005783">
    <property type="term" value="C:endoplasmic reticulum"/>
    <property type="evidence" value="ECO:0007669"/>
    <property type="project" value="TreeGrafter"/>
</dbReference>
<proteinExistence type="inferred from homology"/>
<evidence type="ECO:0000256" key="5">
    <source>
        <dbReference type="ARBA" id="ARBA00036813"/>
    </source>
</evidence>
<protein>
    <recommendedName>
        <fullName evidence="6">AMP-dependent synthetase/ligase domain-containing protein</fullName>
    </recommendedName>
</protein>
<dbReference type="SUPFAM" id="SSF56801">
    <property type="entry name" value="Acetyl-CoA synthetase-like"/>
    <property type="match status" value="1"/>
</dbReference>
<keyword evidence="2" id="KW-0436">Ligase</keyword>
<evidence type="ECO:0000256" key="2">
    <source>
        <dbReference type="ARBA" id="ARBA00022598"/>
    </source>
</evidence>